<dbReference type="InterPro" id="IPR052982">
    <property type="entry name" value="SRP1/TIP1-like"/>
</dbReference>
<dbReference type="PANTHER" id="PTHR40633:SF1">
    <property type="entry name" value="GPI ANCHORED SERINE-THREONINE RICH PROTEIN (AFU_ORTHOLOGUE AFUA_1G03630)"/>
    <property type="match status" value="1"/>
</dbReference>
<comment type="caution">
    <text evidence="5">The sequence shown here is derived from an EMBL/GenBank/DDBJ whole genome shotgun (WGS) entry which is preliminary data.</text>
</comment>
<dbReference type="AlphaFoldDB" id="A0A8H2ZYR7"/>
<feature type="chain" id="PRO_5034694388" description="Yeast cell wall synthesis Kre9/Knh1-like N-terminal domain-containing protein" evidence="3">
    <location>
        <begin position="19"/>
        <end position="267"/>
    </location>
</feature>
<evidence type="ECO:0000256" key="1">
    <source>
        <dbReference type="ARBA" id="ARBA00022729"/>
    </source>
</evidence>
<dbReference type="EMBL" id="CAJMWR010000012">
    <property type="protein sequence ID" value="CAE6334603.1"/>
    <property type="molecule type" value="Genomic_DNA"/>
</dbReference>
<reference evidence="5" key="1">
    <citation type="submission" date="2021-01" db="EMBL/GenBank/DDBJ databases">
        <authorList>
            <person name="Kaushik A."/>
        </authorList>
    </citation>
    <scope>NUCLEOTIDE SEQUENCE</scope>
    <source>
        <strain evidence="5">AG1-1A</strain>
    </source>
</reference>
<protein>
    <recommendedName>
        <fullName evidence="4">Yeast cell wall synthesis Kre9/Knh1-like N-terminal domain-containing protein</fullName>
    </recommendedName>
</protein>
<organism evidence="5 6">
    <name type="scientific">Rhizoctonia solani</name>
    <dbReference type="NCBI Taxonomy" id="456999"/>
    <lineage>
        <taxon>Eukaryota</taxon>
        <taxon>Fungi</taxon>
        <taxon>Dikarya</taxon>
        <taxon>Basidiomycota</taxon>
        <taxon>Agaricomycotina</taxon>
        <taxon>Agaricomycetes</taxon>
        <taxon>Cantharellales</taxon>
        <taxon>Ceratobasidiaceae</taxon>
        <taxon>Rhizoctonia</taxon>
    </lineage>
</organism>
<keyword evidence="1 3" id="KW-0732">Signal</keyword>
<dbReference type="Pfam" id="PF10342">
    <property type="entry name" value="Kre9_KNH"/>
    <property type="match status" value="1"/>
</dbReference>
<accession>A0A8H2ZYR7</accession>
<proteinExistence type="predicted"/>
<feature type="signal peptide" evidence="3">
    <location>
        <begin position="1"/>
        <end position="18"/>
    </location>
</feature>
<sequence length="267" mass="26934">MLALGFALVAGAVVGAAAAPNPTEPSGASVFNVGQQCSIKWDADATGTWKDMSIQLMTGDNWNMIHITTIAQNIDATDATKNTYTYTCPDVTPNSQIYFYQFSSPSDPKNLLWTTRWTLASASGETTPPSETTQPNGDKIGWGKGALVDPSTAVPAPAYLAGNNQAGSTNSTAAGAPSTVVISSTASQTGTLSITSTINPRPGVSSTTVVNTTPAASTGRAATTGAPSAGASANNQTTTTSANGALTNTAVSGFTLVGAFVAALGLF</sequence>
<dbReference type="Proteomes" id="UP000663840">
    <property type="component" value="Unassembled WGS sequence"/>
</dbReference>
<evidence type="ECO:0000256" key="2">
    <source>
        <dbReference type="SAM" id="MobiDB-lite"/>
    </source>
</evidence>
<feature type="domain" description="Yeast cell wall synthesis Kre9/Knh1-like N-terminal" evidence="4">
    <location>
        <begin position="25"/>
        <end position="118"/>
    </location>
</feature>
<dbReference type="PANTHER" id="PTHR40633">
    <property type="entry name" value="MATRIX PROTEIN, PUTATIVE (AFU_ORTHOLOGUE AFUA_8G05410)-RELATED"/>
    <property type="match status" value="1"/>
</dbReference>
<evidence type="ECO:0000313" key="5">
    <source>
        <dbReference type="EMBL" id="CAE6334603.1"/>
    </source>
</evidence>
<evidence type="ECO:0000259" key="4">
    <source>
        <dbReference type="Pfam" id="PF10342"/>
    </source>
</evidence>
<feature type="compositionally biased region" description="Polar residues" evidence="2">
    <location>
        <begin position="193"/>
        <end position="211"/>
    </location>
</feature>
<gene>
    <name evidence="5" type="ORF">RDB_LOCUS965</name>
</gene>
<evidence type="ECO:0000256" key="3">
    <source>
        <dbReference type="SAM" id="SignalP"/>
    </source>
</evidence>
<feature type="region of interest" description="Disordered" evidence="2">
    <location>
        <begin position="193"/>
        <end position="236"/>
    </location>
</feature>
<name>A0A8H2ZYR7_9AGAM</name>
<dbReference type="InterPro" id="IPR018466">
    <property type="entry name" value="Kre9/Knh1-like_N"/>
</dbReference>
<feature type="compositionally biased region" description="Low complexity" evidence="2">
    <location>
        <begin position="212"/>
        <end position="236"/>
    </location>
</feature>
<evidence type="ECO:0000313" key="6">
    <source>
        <dbReference type="Proteomes" id="UP000663840"/>
    </source>
</evidence>